<keyword evidence="7 9" id="KW-0472">Membrane</keyword>
<dbReference type="Pfam" id="PF00005">
    <property type="entry name" value="ABC_tran"/>
    <property type="match status" value="1"/>
</dbReference>
<dbReference type="InterPro" id="IPR011527">
    <property type="entry name" value="ABC1_TM_dom"/>
</dbReference>
<dbReference type="SMART" id="SM00382">
    <property type="entry name" value="AAA"/>
    <property type="match status" value="1"/>
</dbReference>
<protein>
    <submittedName>
        <fullName evidence="12">Multidrug ABC transporter ATP-binding protein</fullName>
    </submittedName>
</protein>
<evidence type="ECO:0000256" key="8">
    <source>
        <dbReference type="ARBA" id="ARBA00024725"/>
    </source>
</evidence>
<dbReference type="GO" id="GO:0005886">
    <property type="term" value="C:plasma membrane"/>
    <property type="evidence" value="ECO:0007669"/>
    <property type="project" value="UniProtKB-SubCell"/>
</dbReference>
<dbReference type="GO" id="GO:0016887">
    <property type="term" value="F:ATP hydrolysis activity"/>
    <property type="evidence" value="ECO:0007669"/>
    <property type="project" value="InterPro"/>
</dbReference>
<dbReference type="InterPro" id="IPR003593">
    <property type="entry name" value="AAA+_ATPase"/>
</dbReference>
<feature type="transmembrane region" description="Helical" evidence="9">
    <location>
        <begin position="328"/>
        <end position="348"/>
    </location>
</feature>
<dbReference type="InterPro" id="IPR017871">
    <property type="entry name" value="ABC_transporter-like_CS"/>
</dbReference>
<dbReference type="AlphaFoldDB" id="A0A2L2LDH5"/>
<feature type="transmembrane region" description="Helical" evidence="9">
    <location>
        <begin position="215"/>
        <end position="234"/>
    </location>
</feature>
<feature type="transmembrane region" description="Helical" evidence="9">
    <location>
        <begin position="91"/>
        <end position="112"/>
    </location>
</feature>
<sequence>MRKISLGRFKGGEHSPPFFIPRMLPKYNLFPKPSRLFPLRESAYIRIMVITRIFEFFENWIKPFARKDDLRPPESTFAFIWFYISQAKAPFLAMLVLGGLTAAIEAALFWFVGRLVDILSTVKPEEGWAGLLAAHGGELVGMLVLIGVVRFIVTMVTALVDQQIITPGFYNLVRWQSYMHVARQSLTFFQNDFSGRIVTKVWSGGQAAGDLVTSLMESVWFVGIYSVSMLFLIGGLDWRLAVVVVVWVGIFSLLARYFVPRIRYHSKETAEAASMLSGRMVDAYSNIQTLRLFGRDDANDRYMRQGFDIFQHATMTFTRFITGVRASMALLSGVMITSMAALCIDLWLSGKISSGAVAFTLALVLRLNFLLGRLMTQFNGIMRNFGTVQNAAELISQPIGLVDAPEATVLEVKKPGIRFENVSFHYGRANGVIDHLNLEIRAGEKVGIVGRSGAGKSTLVNLLLRFYDVEKGRILIDGQDIARVTQESLRAHIGMVTQDTSLLHRSIRDNILFGRTDATEAQLQEATRRAKADDFIARLEDQRGRKGFDAHVGERGVKLSGGQRQRIAIARVMLKDAPILVLDEATSALDSEVEAAIQSNLDELMQGKTVLAIAHRLSTIAALDRLIVMDQGRIVEQGSHSDLVMQGGLYSELWARQSGGFLAADEAAQ</sequence>
<dbReference type="Gene3D" id="1.20.1560.10">
    <property type="entry name" value="ABC transporter type 1, transmembrane domain"/>
    <property type="match status" value="1"/>
</dbReference>
<evidence type="ECO:0000256" key="1">
    <source>
        <dbReference type="ARBA" id="ARBA00004651"/>
    </source>
</evidence>
<reference evidence="12 13" key="1">
    <citation type="submission" date="2018-02" db="EMBL/GenBank/DDBJ databases">
        <title>Complete genome sequence of Agrobacterium tumefaciens 1D1609.</title>
        <authorList>
            <person name="Cho S.-T."/>
            <person name="Haryono M."/>
            <person name="Chang H.-H."/>
            <person name="Santos M.N."/>
            <person name="Lai E.-M."/>
            <person name="Kuo C.-H."/>
        </authorList>
    </citation>
    <scope>NUCLEOTIDE SEQUENCE [LARGE SCALE GENOMIC DNA]</scope>
    <source>
        <strain evidence="12 13">1D1609</strain>
    </source>
</reference>
<evidence type="ECO:0000313" key="13">
    <source>
        <dbReference type="Proteomes" id="UP000237717"/>
    </source>
</evidence>
<dbReference type="PROSITE" id="PS00211">
    <property type="entry name" value="ABC_TRANSPORTER_1"/>
    <property type="match status" value="1"/>
</dbReference>
<evidence type="ECO:0000256" key="6">
    <source>
        <dbReference type="ARBA" id="ARBA00022989"/>
    </source>
</evidence>
<dbReference type="InterPro" id="IPR027417">
    <property type="entry name" value="P-loop_NTPase"/>
</dbReference>
<comment type="function">
    <text evidence="8">Part of an ABC transporter complex. Transmembrane domains (TMD) form a pore in the inner membrane and the ATP-binding domain (NBD) is responsible for energy generation.</text>
</comment>
<accession>A0A2L2LDH5</accession>
<dbReference type="InterPro" id="IPR003439">
    <property type="entry name" value="ABC_transporter-like_ATP-bd"/>
</dbReference>
<evidence type="ECO:0000256" key="3">
    <source>
        <dbReference type="ARBA" id="ARBA00022692"/>
    </source>
</evidence>
<evidence type="ECO:0000256" key="4">
    <source>
        <dbReference type="ARBA" id="ARBA00022741"/>
    </source>
</evidence>
<keyword evidence="5 12" id="KW-0067">ATP-binding</keyword>
<evidence type="ECO:0000256" key="5">
    <source>
        <dbReference type="ARBA" id="ARBA00022840"/>
    </source>
</evidence>
<feature type="transmembrane region" description="Helical" evidence="9">
    <location>
        <begin position="132"/>
        <end position="153"/>
    </location>
</feature>
<feature type="transmembrane region" description="Helical" evidence="9">
    <location>
        <begin position="354"/>
        <end position="374"/>
    </location>
</feature>
<dbReference type="Proteomes" id="UP000237717">
    <property type="component" value="Chromosome I"/>
</dbReference>
<dbReference type="SUPFAM" id="SSF52540">
    <property type="entry name" value="P-loop containing nucleoside triphosphate hydrolases"/>
    <property type="match status" value="1"/>
</dbReference>
<organism evidence="12 13">
    <name type="scientific">Agrobacterium tumefaciens</name>
    <dbReference type="NCBI Taxonomy" id="358"/>
    <lineage>
        <taxon>Bacteria</taxon>
        <taxon>Pseudomonadati</taxon>
        <taxon>Pseudomonadota</taxon>
        <taxon>Alphaproteobacteria</taxon>
        <taxon>Hyphomicrobiales</taxon>
        <taxon>Rhizobiaceae</taxon>
        <taxon>Rhizobium/Agrobacterium group</taxon>
        <taxon>Agrobacterium</taxon>
        <taxon>Agrobacterium tumefaciens complex</taxon>
    </lineage>
</organism>
<dbReference type="PROSITE" id="PS50929">
    <property type="entry name" value="ABC_TM1F"/>
    <property type="match status" value="1"/>
</dbReference>
<keyword evidence="6 9" id="KW-1133">Transmembrane helix</keyword>
<dbReference type="SUPFAM" id="SSF90123">
    <property type="entry name" value="ABC transporter transmembrane region"/>
    <property type="match status" value="1"/>
</dbReference>
<evidence type="ECO:0000256" key="2">
    <source>
        <dbReference type="ARBA" id="ARBA00005417"/>
    </source>
</evidence>
<proteinExistence type="inferred from homology"/>
<dbReference type="PROSITE" id="PS50893">
    <property type="entry name" value="ABC_TRANSPORTER_2"/>
    <property type="match status" value="1"/>
</dbReference>
<dbReference type="InterPro" id="IPR039421">
    <property type="entry name" value="Type_1_exporter"/>
</dbReference>
<feature type="domain" description="ABC transmembrane type-1" evidence="11">
    <location>
        <begin position="92"/>
        <end position="383"/>
    </location>
</feature>
<dbReference type="InterPro" id="IPR036640">
    <property type="entry name" value="ABC1_TM_sf"/>
</dbReference>
<evidence type="ECO:0000256" key="7">
    <source>
        <dbReference type="ARBA" id="ARBA00023136"/>
    </source>
</evidence>
<dbReference type="Gene3D" id="3.40.50.300">
    <property type="entry name" value="P-loop containing nucleotide triphosphate hydrolases"/>
    <property type="match status" value="1"/>
</dbReference>
<dbReference type="PANTHER" id="PTHR43394">
    <property type="entry name" value="ATP-DEPENDENT PERMEASE MDL1, MITOCHONDRIAL"/>
    <property type="match status" value="1"/>
</dbReference>
<dbReference type="FunFam" id="3.40.50.300:FF:000218">
    <property type="entry name" value="Multidrug ABC transporter ATP-binding protein"/>
    <property type="match status" value="1"/>
</dbReference>
<keyword evidence="4" id="KW-0547">Nucleotide-binding</keyword>
<dbReference type="RefSeq" id="WP_374997077.1">
    <property type="nucleotide sequence ID" value="NZ_CP026924.1"/>
</dbReference>
<keyword evidence="3 9" id="KW-0812">Transmembrane</keyword>
<dbReference type="CDD" id="cd07346">
    <property type="entry name" value="ABC_6TM_exporters"/>
    <property type="match status" value="1"/>
</dbReference>
<comment type="subcellular location">
    <subcellularLocation>
        <location evidence="1">Cell membrane</location>
        <topology evidence="1">Multi-pass membrane protein</topology>
    </subcellularLocation>
</comment>
<evidence type="ECO:0000259" key="10">
    <source>
        <dbReference type="PROSITE" id="PS50893"/>
    </source>
</evidence>
<gene>
    <name evidence="12" type="primary">vcaM</name>
    <name evidence="12" type="ORF">At1D1609_23480</name>
</gene>
<name>A0A2L2LDH5_AGRTU</name>
<evidence type="ECO:0000256" key="9">
    <source>
        <dbReference type="SAM" id="Phobius"/>
    </source>
</evidence>
<dbReference type="EMBL" id="CP026924">
    <property type="protein sequence ID" value="AVH42402.1"/>
    <property type="molecule type" value="Genomic_DNA"/>
</dbReference>
<comment type="similarity">
    <text evidence="2">Belongs to the ABC transporter superfamily.</text>
</comment>
<dbReference type="GO" id="GO:0005524">
    <property type="term" value="F:ATP binding"/>
    <property type="evidence" value="ECO:0007669"/>
    <property type="project" value="UniProtKB-KW"/>
</dbReference>
<feature type="domain" description="ABC transporter" evidence="10">
    <location>
        <begin position="417"/>
        <end position="656"/>
    </location>
</feature>
<dbReference type="Pfam" id="PF00664">
    <property type="entry name" value="ABC_membrane"/>
    <property type="match status" value="1"/>
</dbReference>
<dbReference type="GO" id="GO:0015421">
    <property type="term" value="F:ABC-type oligopeptide transporter activity"/>
    <property type="evidence" value="ECO:0007669"/>
    <property type="project" value="TreeGrafter"/>
</dbReference>
<evidence type="ECO:0000313" key="12">
    <source>
        <dbReference type="EMBL" id="AVH42402.1"/>
    </source>
</evidence>
<dbReference type="PANTHER" id="PTHR43394:SF1">
    <property type="entry name" value="ATP-BINDING CASSETTE SUB-FAMILY B MEMBER 10, MITOCHONDRIAL"/>
    <property type="match status" value="1"/>
</dbReference>
<evidence type="ECO:0000259" key="11">
    <source>
        <dbReference type="PROSITE" id="PS50929"/>
    </source>
</evidence>
<feature type="transmembrane region" description="Helical" evidence="9">
    <location>
        <begin position="240"/>
        <end position="259"/>
    </location>
</feature>